<accession>A0A7J6URG5</accession>
<dbReference type="InterPro" id="IPR036047">
    <property type="entry name" value="F-box-like_dom_sf"/>
</dbReference>
<proteinExistence type="predicted"/>
<dbReference type="EMBL" id="JABWDY010044383">
    <property type="protein sequence ID" value="KAF5175173.1"/>
    <property type="molecule type" value="Genomic_DNA"/>
</dbReference>
<dbReference type="OrthoDB" id="538223at2759"/>
<dbReference type="PANTHER" id="PTHR44436">
    <property type="entry name" value="F-BOX/WD REPEAT-CONTAINING PROTEIN 2"/>
    <property type="match status" value="1"/>
</dbReference>
<reference evidence="5 6" key="1">
    <citation type="submission" date="2020-06" db="EMBL/GenBank/DDBJ databases">
        <title>Transcriptomic and genomic resources for Thalictrum thalictroides and T. hernandezii: Facilitating candidate gene discovery in an emerging model plant lineage.</title>
        <authorList>
            <person name="Arias T."/>
            <person name="Riano-Pachon D.M."/>
            <person name="Di Stilio V.S."/>
        </authorList>
    </citation>
    <scope>NUCLEOTIDE SEQUENCE [LARGE SCALE GENOMIC DNA]</scope>
    <source>
        <strain evidence="6">cv. WT478/WT964</strain>
        <tissue evidence="5">Leaves</tissue>
    </source>
</reference>
<evidence type="ECO:0000313" key="5">
    <source>
        <dbReference type="EMBL" id="KAF5175173.1"/>
    </source>
</evidence>
<evidence type="ECO:0000259" key="4">
    <source>
        <dbReference type="SMART" id="SM00256"/>
    </source>
</evidence>
<evidence type="ECO:0000256" key="3">
    <source>
        <dbReference type="PROSITE-ProRule" id="PRU00221"/>
    </source>
</evidence>
<dbReference type="Gene3D" id="2.130.10.10">
    <property type="entry name" value="YVTN repeat-like/Quinoprotein amine dehydrogenase"/>
    <property type="match status" value="1"/>
</dbReference>
<dbReference type="Gene3D" id="1.20.1280.50">
    <property type="match status" value="1"/>
</dbReference>
<evidence type="ECO:0000256" key="1">
    <source>
        <dbReference type="ARBA" id="ARBA00022574"/>
    </source>
</evidence>
<dbReference type="SMART" id="SM00256">
    <property type="entry name" value="FBOX"/>
    <property type="match status" value="1"/>
</dbReference>
<dbReference type="PROSITE" id="PS50082">
    <property type="entry name" value="WD_REPEATS_2"/>
    <property type="match status" value="1"/>
</dbReference>
<dbReference type="SUPFAM" id="SSF50978">
    <property type="entry name" value="WD40 repeat-like"/>
    <property type="match status" value="1"/>
</dbReference>
<keyword evidence="1 3" id="KW-0853">WD repeat</keyword>
<organism evidence="5 6">
    <name type="scientific">Thalictrum thalictroides</name>
    <name type="common">Rue-anemone</name>
    <name type="synonym">Anemone thalictroides</name>
    <dbReference type="NCBI Taxonomy" id="46969"/>
    <lineage>
        <taxon>Eukaryota</taxon>
        <taxon>Viridiplantae</taxon>
        <taxon>Streptophyta</taxon>
        <taxon>Embryophyta</taxon>
        <taxon>Tracheophyta</taxon>
        <taxon>Spermatophyta</taxon>
        <taxon>Magnoliopsida</taxon>
        <taxon>Ranunculales</taxon>
        <taxon>Ranunculaceae</taxon>
        <taxon>Thalictroideae</taxon>
        <taxon>Thalictrum</taxon>
    </lineage>
</organism>
<dbReference type="AlphaFoldDB" id="A0A7J6URG5"/>
<feature type="repeat" description="WD" evidence="3">
    <location>
        <begin position="279"/>
        <end position="320"/>
    </location>
</feature>
<dbReference type="SMART" id="SM00320">
    <property type="entry name" value="WD40"/>
    <property type="match status" value="6"/>
</dbReference>
<name>A0A7J6URG5_THATH</name>
<protein>
    <submittedName>
        <fullName evidence="5">F-box family protein with WD40/YVTN repeat doamin</fullName>
    </submittedName>
</protein>
<dbReference type="SUPFAM" id="SSF81383">
    <property type="entry name" value="F-box domain"/>
    <property type="match status" value="1"/>
</dbReference>
<feature type="domain" description="F-box" evidence="4">
    <location>
        <begin position="30"/>
        <end position="70"/>
    </location>
</feature>
<evidence type="ECO:0000256" key="2">
    <source>
        <dbReference type="ARBA" id="ARBA00022737"/>
    </source>
</evidence>
<keyword evidence="2" id="KW-0677">Repeat</keyword>
<dbReference type="InterPro" id="IPR042627">
    <property type="entry name" value="FBXW2"/>
</dbReference>
<evidence type="ECO:0000313" key="6">
    <source>
        <dbReference type="Proteomes" id="UP000554482"/>
    </source>
</evidence>
<dbReference type="PROSITE" id="PS50294">
    <property type="entry name" value="WD_REPEATS_REGION"/>
    <property type="match status" value="1"/>
</dbReference>
<dbReference type="InterPro" id="IPR015943">
    <property type="entry name" value="WD40/YVTN_repeat-like_dom_sf"/>
</dbReference>
<dbReference type="InterPro" id="IPR001680">
    <property type="entry name" value="WD40_rpt"/>
</dbReference>
<gene>
    <name evidence="5" type="ORF">FRX31_035240</name>
</gene>
<comment type="caution">
    <text evidence="5">The sequence shown here is derived from an EMBL/GenBank/DDBJ whole genome shotgun (WGS) entry which is preliminary data.</text>
</comment>
<dbReference type="Pfam" id="PF00646">
    <property type="entry name" value="F-box"/>
    <property type="match status" value="1"/>
</dbReference>
<dbReference type="Pfam" id="PF00400">
    <property type="entry name" value="WD40"/>
    <property type="match status" value="2"/>
</dbReference>
<dbReference type="InterPro" id="IPR036322">
    <property type="entry name" value="WD40_repeat_dom_sf"/>
</dbReference>
<dbReference type="InterPro" id="IPR001810">
    <property type="entry name" value="F-box_dom"/>
</dbReference>
<dbReference type="PANTHER" id="PTHR44436:SF1">
    <property type="entry name" value="F-BOX_WD REPEAT-CONTAINING PROTEIN 2"/>
    <property type="match status" value="1"/>
</dbReference>
<keyword evidence="6" id="KW-1185">Reference proteome</keyword>
<dbReference type="Proteomes" id="UP000554482">
    <property type="component" value="Unassembled WGS sequence"/>
</dbReference>
<sequence>MESNNYSGKKKCSSSISSSSSRRRSSIQALDYDILSIIFAYIDHFDLVRCSSVCKSWYDCIHKSDLLKMKYYNRNKDSCFLSNASSETTLKMYLKVLAMEQHRLSLQNGSADIYQWNGHSTSIDQCRMKMGLILTGVGDKVARIWSVKSYKCLEGYSVPDMKPLADFDFDENKIVGLVGTRICIWRRNGKRSIFPTQDDAITTGLCMRYVDPEAVVGCGDGTARVFDMYSKKCSRIIRMHAGPVTCLALTDDQLILSGSSLGSIKVAGLSSDQRVASLRSTHSTGIRSLCYNPSSSLVFAGSTGGYLHCWDLRTMKPLWENRVSPNVIYSVQHMRTNTSSLVAGGIDGVLRILNQNTGELLSSYVINEGTKAAASTKTRYGVVEKKKAEKLSEDACLDRIPKHSRPTITCLAVGMKKVVTTHNSKLIRVWKFNN</sequence>